<dbReference type="InterPro" id="IPR054208">
    <property type="entry name" value="DUF6914"/>
</dbReference>
<dbReference type="EMBL" id="DS547130">
    <property type="protein sequence ID" value="EDR02467.1"/>
    <property type="molecule type" value="Genomic_DNA"/>
</dbReference>
<dbReference type="OrthoDB" id="2679825at2759"/>
<gene>
    <name evidence="1" type="ORF">LACBIDRAFT_332347</name>
</gene>
<protein>
    <submittedName>
        <fullName evidence="1">Predicted protein</fullName>
    </submittedName>
</protein>
<dbReference type="RefSeq" id="XP_001886830.1">
    <property type="nucleotide sequence ID" value="XM_001886795.1"/>
</dbReference>
<accession>B0DSF6</accession>
<name>B0DSF6_LACBS</name>
<dbReference type="InParanoid" id="B0DSF6"/>
<proteinExistence type="predicted"/>
<dbReference type="KEGG" id="lbc:LACBIDRAFT_332347"/>
<keyword evidence="2" id="KW-1185">Reference proteome</keyword>
<dbReference type="Pfam" id="PF21858">
    <property type="entry name" value="DUF6914"/>
    <property type="match status" value="1"/>
</dbReference>
<dbReference type="AlphaFoldDB" id="B0DSF6"/>
<organism evidence="2">
    <name type="scientific">Laccaria bicolor (strain S238N-H82 / ATCC MYA-4686)</name>
    <name type="common">Bicoloured deceiver</name>
    <name type="synonym">Laccaria laccata var. bicolor</name>
    <dbReference type="NCBI Taxonomy" id="486041"/>
    <lineage>
        <taxon>Eukaryota</taxon>
        <taxon>Fungi</taxon>
        <taxon>Dikarya</taxon>
        <taxon>Basidiomycota</taxon>
        <taxon>Agaricomycotina</taxon>
        <taxon>Agaricomycetes</taxon>
        <taxon>Agaricomycetidae</taxon>
        <taxon>Agaricales</taxon>
        <taxon>Agaricineae</taxon>
        <taxon>Hydnangiaceae</taxon>
        <taxon>Laccaria</taxon>
    </lineage>
</organism>
<dbReference type="GeneID" id="6082488"/>
<evidence type="ECO:0000313" key="1">
    <source>
        <dbReference type="EMBL" id="EDR02467.1"/>
    </source>
</evidence>
<evidence type="ECO:0000313" key="2">
    <source>
        <dbReference type="Proteomes" id="UP000001194"/>
    </source>
</evidence>
<reference evidence="1 2" key="1">
    <citation type="journal article" date="2008" name="Nature">
        <title>The genome of Laccaria bicolor provides insights into mycorrhizal symbiosis.</title>
        <authorList>
            <person name="Martin F."/>
            <person name="Aerts A."/>
            <person name="Ahren D."/>
            <person name="Brun A."/>
            <person name="Danchin E.G.J."/>
            <person name="Duchaussoy F."/>
            <person name="Gibon J."/>
            <person name="Kohler A."/>
            <person name="Lindquist E."/>
            <person name="Pereda V."/>
            <person name="Salamov A."/>
            <person name="Shapiro H.J."/>
            <person name="Wuyts J."/>
            <person name="Blaudez D."/>
            <person name="Buee M."/>
            <person name="Brokstein P."/>
            <person name="Canbaeck B."/>
            <person name="Cohen D."/>
            <person name="Courty P.E."/>
            <person name="Coutinho P.M."/>
            <person name="Delaruelle C."/>
            <person name="Detter J.C."/>
            <person name="Deveau A."/>
            <person name="DiFazio S."/>
            <person name="Duplessis S."/>
            <person name="Fraissinet-Tachet L."/>
            <person name="Lucic E."/>
            <person name="Frey-Klett P."/>
            <person name="Fourrey C."/>
            <person name="Feussner I."/>
            <person name="Gay G."/>
            <person name="Grimwood J."/>
            <person name="Hoegger P.J."/>
            <person name="Jain P."/>
            <person name="Kilaru S."/>
            <person name="Labbe J."/>
            <person name="Lin Y.C."/>
            <person name="Legue V."/>
            <person name="Le Tacon F."/>
            <person name="Marmeisse R."/>
            <person name="Melayah D."/>
            <person name="Montanini B."/>
            <person name="Muratet M."/>
            <person name="Nehls U."/>
            <person name="Niculita-Hirzel H."/>
            <person name="Oudot-Le Secq M.P."/>
            <person name="Peter M."/>
            <person name="Quesneville H."/>
            <person name="Rajashekar B."/>
            <person name="Reich M."/>
            <person name="Rouhier N."/>
            <person name="Schmutz J."/>
            <person name="Yin T."/>
            <person name="Chalot M."/>
            <person name="Henrissat B."/>
            <person name="Kuees U."/>
            <person name="Lucas S."/>
            <person name="Van de Peer Y."/>
            <person name="Podila G.K."/>
            <person name="Polle A."/>
            <person name="Pukkila P.J."/>
            <person name="Richardson P.M."/>
            <person name="Rouze P."/>
            <person name="Sanders I.R."/>
            <person name="Stajich J.E."/>
            <person name="Tunlid A."/>
            <person name="Tuskan G."/>
            <person name="Grigoriev I.V."/>
        </authorList>
    </citation>
    <scope>NUCLEOTIDE SEQUENCE [LARGE SCALE GENOMIC DNA]</scope>
    <source>
        <strain evidence="2">S238N-H82 / ATCC MYA-4686</strain>
    </source>
</reference>
<dbReference type="Proteomes" id="UP000001194">
    <property type="component" value="Unassembled WGS sequence"/>
</dbReference>
<sequence length="173" mass="19213">MDHNGLAQALLLAPTLRNESADISVKDSHLFQASNSVNEFHPQKPGTRGAAWRYENKPVNSLRSGNMIGRILVAKQSSTVPVPDLAKRIDMVVKAVRVVQDDPNWTCRIWVEEALDALRALGDQFAVIPEVTNGGAVENRILEFGKEAMEKIRNSTKNLLHARDLPHKDMRVG</sequence>
<dbReference type="HOGENOM" id="CLU_125049_0_0_1"/>